<sequence>MTRTFVAGAALIALAACASPTPYQQAGTPGGYGFEQSQIEYDRYRISFSGNSLTDRDTVETYLLYRAAELTLENGYDYFWVTERATDEDTRRYGTGPDYYGPWRARGFFVNYRYYHPAHGWYGWDDPFWNPRHYREVTRYEANAEIVLGRGPAPDERAAFDARDVLENLGPDIVRPAPDA</sequence>
<comment type="caution">
    <text evidence="2">The sequence shown here is derived from an EMBL/GenBank/DDBJ whole genome shotgun (WGS) entry which is preliminary data.</text>
</comment>
<gene>
    <name evidence="2" type="ORF">V0U35_01335</name>
</gene>
<feature type="chain" id="PRO_5046119733" description="Lipoprotein" evidence="1">
    <location>
        <begin position="19"/>
        <end position="180"/>
    </location>
</feature>
<evidence type="ECO:0008006" key="4">
    <source>
        <dbReference type="Google" id="ProtNLM"/>
    </source>
</evidence>
<evidence type="ECO:0000313" key="2">
    <source>
        <dbReference type="EMBL" id="MEE2565306.1"/>
    </source>
</evidence>
<protein>
    <recommendedName>
        <fullName evidence="4">Lipoprotein</fullName>
    </recommendedName>
</protein>
<evidence type="ECO:0000256" key="1">
    <source>
        <dbReference type="SAM" id="SignalP"/>
    </source>
</evidence>
<dbReference type="PROSITE" id="PS51257">
    <property type="entry name" value="PROKAR_LIPOPROTEIN"/>
    <property type="match status" value="1"/>
</dbReference>
<name>A0ABU7LUZ7_9PROT</name>
<reference evidence="2 3" key="1">
    <citation type="submission" date="2024-01" db="EMBL/GenBank/DDBJ databases">
        <title>Hyphobacterium bacterium isolated from marine sediment.</title>
        <authorList>
            <person name="Zhao S."/>
        </authorList>
    </citation>
    <scope>NUCLEOTIDE SEQUENCE [LARGE SCALE GENOMIC DNA]</scope>
    <source>
        <strain evidence="2 3">Y60-23</strain>
    </source>
</reference>
<dbReference type="Proteomes" id="UP001310692">
    <property type="component" value="Unassembled WGS sequence"/>
</dbReference>
<dbReference type="RefSeq" id="WP_330194844.1">
    <property type="nucleotide sequence ID" value="NZ_JAZDRO010000001.1"/>
</dbReference>
<feature type="signal peptide" evidence="1">
    <location>
        <begin position="1"/>
        <end position="18"/>
    </location>
</feature>
<dbReference type="EMBL" id="JAZDRO010000001">
    <property type="protein sequence ID" value="MEE2565306.1"/>
    <property type="molecule type" value="Genomic_DNA"/>
</dbReference>
<evidence type="ECO:0000313" key="3">
    <source>
        <dbReference type="Proteomes" id="UP001310692"/>
    </source>
</evidence>
<keyword evidence="3" id="KW-1185">Reference proteome</keyword>
<proteinExistence type="predicted"/>
<dbReference type="NCBIfam" id="NF047637">
    <property type="entry name" value="lipo_CC0125"/>
    <property type="match status" value="1"/>
</dbReference>
<accession>A0ABU7LUZ7</accession>
<keyword evidence="1" id="KW-0732">Signal</keyword>
<organism evidence="2 3">
    <name type="scientific">Hyphobacterium marinum</name>
    <dbReference type="NCBI Taxonomy" id="3116574"/>
    <lineage>
        <taxon>Bacteria</taxon>
        <taxon>Pseudomonadati</taxon>
        <taxon>Pseudomonadota</taxon>
        <taxon>Alphaproteobacteria</taxon>
        <taxon>Maricaulales</taxon>
        <taxon>Maricaulaceae</taxon>
        <taxon>Hyphobacterium</taxon>
    </lineage>
</organism>